<reference evidence="2" key="1">
    <citation type="submission" date="2014-07" db="EMBL/GenBank/DDBJ databases">
        <authorList>
            <person name="Martin A.A"/>
            <person name="De Silva N."/>
        </authorList>
    </citation>
    <scope>NUCLEOTIDE SEQUENCE</scope>
</reference>
<keyword evidence="1" id="KW-0472">Membrane</keyword>
<keyword evidence="2" id="KW-1185">Reference proteome</keyword>
<keyword evidence="1" id="KW-0812">Transmembrane</keyword>
<reference evidence="3" key="2">
    <citation type="submission" date="2015-08" db="UniProtKB">
        <authorList>
            <consortium name="WormBaseParasite"/>
        </authorList>
    </citation>
    <scope>IDENTIFICATION</scope>
</reference>
<dbReference type="AlphaFoldDB" id="A0A0K0EVG4"/>
<name>A0A0K0EVG4_STRVS</name>
<proteinExistence type="predicted"/>
<accession>A0A0K0EVG4</accession>
<evidence type="ECO:0000256" key="1">
    <source>
        <dbReference type="SAM" id="Phobius"/>
    </source>
</evidence>
<organism evidence="2 3">
    <name type="scientific">Strongyloides venezuelensis</name>
    <name type="common">Threadworm</name>
    <dbReference type="NCBI Taxonomy" id="75913"/>
    <lineage>
        <taxon>Eukaryota</taxon>
        <taxon>Metazoa</taxon>
        <taxon>Ecdysozoa</taxon>
        <taxon>Nematoda</taxon>
        <taxon>Chromadorea</taxon>
        <taxon>Rhabditida</taxon>
        <taxon>Tylenchina</taxon>
        <taxon>Panagrolaimomorpha</taxon>
        <taxon>Strongyloidoidea</taxon>
        <taxon>Strongyloididae</taxon>
        <taxon>Strongyloides</taxon>
    </lineage>
</organism>
<dbReference type="Proteomes" id="UP000035680">
    <property type="component" value="Unassembled WGS sequence"/>
</dbReference>
<evidence type="ECO:0000313" key="3">
    <source>
        <dbReference type="WBParaSite" id="SVE_0051400.1"/>
    </source>
</evidence>
<protein>
    <submittedName>
        <fullName evidence="3">Uncharacterized protein</fullName>
    </submittedName>
</protein>
<evidence type="ECO:0000313" key="2">
    <source>
        <dbReference type="Proteomes" id="UP000035680"/>
    </source>
</evidence>
<sequence length="67" mass="8429">MLLQSYNRRLCITNEIDYLEHHEIELRILGWLLLFFWLITIFYITRDFWCLYEDGVREDKEDDKEKL</sequence>
<dbReference type="WBParaSite" id="SVE_0051400.1">
    <property type="protein sequence ID" value="SVE_0051400.1"/>
    <property type="gene ID" value="SVE_0051400"/>
</dbReference>
<keyword evidence="1" id="KW-1133">Transmembrane helix</keyword>
<feature type="transmembrane region" description="Helical" evidence="1">
    <location>
        <begin position="28"/>
        <end position="45"/>
    </location>
</feature>